<evidence type="ECO:0000256" key="1">
    <source>
        <dbReference type="SAM" id="MobiDB-lite"/>
    </source>
</evidence>
<dbReference type="Pfam" id="PF22322">
    <property type="entry name" value="DUF6973"/>
    <property type="match status" value="1"/>
</dbReference>
<keyword evidence="4" id="KW-1185">Reference proteome</keyword>
<evidence type="ECO:0000259" key="2">
    <source>
        <dbReference type="Pfam" id="PF22322"/>
    </source>
</evidence>
<protein>
    <submittedName>
        <fullName evidence="3">Sugar-binding protein</fullName>
    </submittedName>
</protein>
<evidence type="ECO:0000313" key="4">
    <source>
        <dbReference type="Proteomes" id="UP001432312"/>
    </source>
</evidence>
<feature type="domain" description="DUF6973" evidence="2">
    <location>
        <begin position="1909"/>
        <end position="2006"/>
    </location>
</feature>
<dbReference type="InterPro" id="IPR006530">
    <property type="entry name" value="YD"/>
</dbReference>
<dbReference type="InterPro" id="IPR022385">
    <property type="entry name" value="Rhs_assc_core"/>
</dbReference>
<dbReference type="Pfam" id="PF05593">
    <property type="entry name" value="RHS_repeat"/>
    <property type="match status" value="1"/>
</dbReference>
<gene>
    <name evidence="3" type="ORF">OHA91_00780</name>
</gene>
<feature type="region of interest" description="Disordered" evidence="1">
    <location>
        <begin position="57"/>
        <end position="79"/>
    </location>
</feature>
<feature type="region of interest" description="Disordered" evidence="1">
    <location>
        <begin position="1"/>
        <end position="21"/>
    </location>
</feature>
<dbReference type="PANTHER" id="PTHR32305:SF15">
    <property type="entry name" value="PROTEIN RHSA-RELATED"/>
    <property type="match status" value="1"/>
</dbReference>
<dbReference type="EMBL" id="CP108036">
    <property type="protein sequence ID" value="WUN77160.1"/>
    <property type="molecule type" value="Genomic_DNA"/>
</dbReference>
<dbReference type="InterPro" id="IPR054246">
    <property type="entry name" value="DUF6973"/>
</dbReference>
<dbReference type="NCBIfam" id="TIGR01643">
    <property type="entry name" value="YD_repeat_2x"/>
    <property type="match status" value="1"/>
</dbReference>
<dbReference type="Proteomes" id="UP001432312">
    <property type="component" value="Chromosome"/>
</dbReference>
<name>A0ABZ1Q432_9ACTN</name>
<accession>A0ABZ1Q432</accession>
<organism evidence="3 4">
    <name type="scientific">Streptomyces erythrochromogenes</name>
    <dbReference type="NCBI Taxonomy" id="285574"/>
    <lineage>
        <taxon>Bacteria</taxon>
        <taxon>Bacillati</taxon>
        <taxon>Actinomycetota</taxon>
        <taxon>Actinomycetes</taxon>
        <taxon>Kitasatosporales</taxon>
        <taxon>Streptomycetaceae</taxon>
        <taxon>Streptomyces</taxon>
    </lineage>
</organism>
<reference evidence="3" key="1">
    <citation type="submission" date="2022-10" db="EMBL/GenBank/DDBJ databases">
        <title>The complete genomes of actinobacterial strains from the NBC collection.</title>
        <authorList>
            <person name="Joergensen T.S."/>
            <person name="Alvarez Arevalo M."/>
            <person name="Sterndorff E.B."/>
            <person name="Faurdal D."/>
            <person name="Vuksanovic O."/>
            <person name="Mourched A.-S."/>
            <person name="Charusanti P."/>
            <person name="Shaw S."/>
            <person name="Blin K."/>
            <person name="Weber T."/>
        </authorList>
    </citation>
    <scope>NUCLEOTIDE SEQUENCE</scope>
    <source>
        <strain evidence="3">NBC_00303</strain>
    </source>
</reference>
<proteinExistence type="predicted"/>
<evidence type="ECO:0000313" key="3">
    <source>
        <dbReference type="EMBL" id="WUN77160.1"/>
    </source>
</evidence>
<dbReference type="InterPro" id="IPR031325">
    <property type="entry name" value="RHS_repeat"/>
</dbReference>
<feature type="compositionally biased region" description="Basic and acidic residues" evidence="1">
    <location>
        <begin position="8"/>
        <end position="18"/>
    </location>
</feature>
<dbReference type="Gene3D" id="2.180.10.10">
    <property type="entry name" value="RHS repeat-associated core"/>
    <property type="match status" value="2"/>
</dbReference>
<dbReference type="PANTHER" id="PTHR32305">
    <property type="match status" value="1"/>
</dbReference>
<dbReference type="NCBIfam" id="TIGR03696">
    <property type="entry name" value="Rhs_assc_core"/>
    <property type="match status" value="1"/>
</dbReference>
<sequence>MAARLSGRRVEALSERSETSTTWVNKDGSLTSEVAAGPIRFKDAAGQWRDVDVDLTTAPDGSVTSKAHPQGLRLSGKKGTKARSLSAAQSAPGTDLVTLGQGDEAITLQWRGGLPAPVLDGTRATYPDAVPGADVVVEATRTGFEQFVEVKAKPTAGFSYTLPLKTKGLKAEQQADGSVLFTDEKSQKTATMPAPLMWDSTVDAASGEHVRRAKVALKVVKTKDGADLVVTPDAGFLADPATKYPVTVDPSTSSLGNLFDTYVQQGETVDWSNDTELDLGNPGTKNADGTFRTARSFITWNTAPVADALISDAKLSLWNFHSGNTDCSAQPWEVWTSNGPTTASRWTNQPAMVTKMATSTETKGNPGCASQPDGWVTADVKNLVQHWANNKWTFSSMGLRATDENNTKQWKRVNSANASANVPKLTVTYNYRPRTGTNQEAGPPFFSYGGAYTVNTVTPVLRDTFVDANGDKVNGTFQIFDAATDTQVGNVIVSPFVPSGQVASVTVPAGVLTNGKTYKFRTSPYDGTHYNLGWSAWKTFTVDTTVPQPPARVVSTDYPTSGWVKGAGQAGTFTVTPPSGSDHQWMEWSLDGVTWTKAATNGGPADIALPVTPPNNGTHVIEVRSVDKADNKSPAVEYTFHAGPGGFLQPADDESTARRITLAAEGDAARYDKVSFSWRRSEADAWTQIPLAHVTSGGAPLAAWPVPLTGGKNAPLVWEATSTVDPDGSIQIKADYTGPASASGSTAPLSVMVDRDGEGAAATPVGPGSLNLLTGDHRLSQTDTAYFGITIGRTSSSRNPQAGGQAGQAPVFGNEWISGIRAETAASAFSHLRRISDTAVAVVGSDGGETHFTANAARNGWIAQAGAQQLTLQGSVTTDFTLSEPDGTITKFTKPTPTSPTWQVSSTQIEGISDSTTTVVSETVTVGADQLARPAKVIAPTSAITASTCNATPSTKGCRVVEFVYSTSTTATTLVLGDFTGRVKELRLWSTVPGAASATAKTVATYRYDNGGRLRQEWNPSLPETAKTQYAYDAAGRVTSLTPGSDLPWTLTYGKAGTGSAASDGMLLKASRSALKQGTADVQEGTATTSVVYEVPLTGGSAPHKMGANDVRAWGQSEGPTDATAVFQADTVPASHVGTGLVAGDYGRATVHYLDASARKVNTARPGGHIDSTEFDRFGNTVRELSAGNRAIALGIGSQTAAVQADLGIGSLPTAERAELLSTRTVRNSTGTRELAGFGPLHRATLAHDLKSGATTLVAAGTSVIARAWTVSEYDAGRPTDGSAVVSDRITRRTVGAQVREHPLVHADTRVSQTLYDWTRGLAVQEIQDPSGLAITTTTEYDAQGRVTKKVAPGGTGNDAATTVTTYWSATGTGTCQGRPEWADLVCSTGPGGAITGGGSNPTARTTRTSEYNWWGNTAKITESANGATRTITTANDAAGRPTTVTVTGNGGQAVPEVTTEYDAVSGRATRTTSPTGGTVTKAYDKLGRQISYTDADGGTTSVSYDVLGRPVQVTDSVPSTRTFTYDHAAEPRGLATKVVDSVAGAFTATYTPDGSVDSETLPGGYRVKTVEDPSGGRTQRTYTRDSDGEIVYSDTLTNTVHGQAATRSGWSEQEYGYDAVGRLTTVADTAETVCTTRSYTFDSRSNRTALATASAPAGAACPTSSGTVQNQSYDTADRLVSGGRTYDAFGRVTAQPGGTGIEYYANDLVHRETVPGKRQTWQLDAAHRFRSWTVESGSGSTWVQNAARVNHYASDSDSPSWILEDTATGQVTRNVDSLGGGLSATTGKTGQVVLQLSSLHGDVALQLPLDASVAPGVLDTDEYGQRRAASPPARYGWVGTDQRSAETQSGLVLMGARLYDPVTGRFTSVDPVEGGNANAYDYCSGDPVGCKDVSGNFSINDIAHEAKTCARYWWACWGVADVSWWASQTAKRAYKDSNKQNAYRHCIWQAMLVWDLGHTIAKAFGDAHEVKHRYTKNKKDRADSMADYHNNRVGRSIGSQITAWTRWGAQNAACSRCQRAWNTGRMANRGDYM</sequence>
<dbReference type="InterPro" id="IPR050708">
    <property type="entry name" value="T6SS_VgrG/RHS"/>
</dbReference>